<comment type="caution">
    <text evidence="1">The sequence shown here is derived from an EMBL/GenBank/DDBJ whole genome shotgun (WGS) entry which is preliminary data.</text>
</comment>
<feature type="non-terminal residue" evidence="1">
    <location>
        <position position="60"/>
    </location>
</feature>
<dbReference type="Proteomes" id="UP001233999">
    <property type="component" value="Unassembled WGS sequence"/>
</dbReference>
<protein>
    <submittedName>
        <fullName evidence="1">Uncharacterized protein</fullName>
    </submittedName>
</protein>
<organism evidence="1 2">
    <name type="scientific">Diploptera punctata</name>
    <name type="common">Pacific beetle cockroach</name>
    <dbReference type="NCBI Taxonomy" id="6984"/>
    <lineage>
        <taxon>Eukaryota</taxon>
        <taxon>Metazoa</taxon>
        <taxon>Ecdysozoa</taxon>
        <taxon>Arthropoda</taxon>
        <taxon>Hexapoda</taxon>
        <taxon>Insecta</taxon>
        <taxon>Pterygota</taxon>
        <taxon>Neoptera</taxon>
        <taxon>Polyneoptera</taxon>
        <taxon>Dictyoptera</taxon>
        <taxon>Blattodea</taxon>
        <taxon>Blaberoidea</taxon>
        <taxon>Blaberidae</taxon>
        <taxon>Diplopterinae</taxon>
        <taxon>Diploptera</taxon>
    </lineage>
</organism>
<reference evidence="1" key="2">
    <citation type="submission" date="2023-05" db="EMBL/GenBank/DDBJ databases">
        <authorList>
            <person name="Fouks B."/>
        </authorList>
    </citation>
    <scope>NUCLEOTIDE SEQUENCE</scope>
    <source>
        <strain evidence="1">Stay&amp;Tobe</strain>
        <tissue evidence="1">Testes</tissue>
    </source>
</reference>
<gene>
    <name evidence="1" type="ORF">L9F63_000607</name>
</gene>
<evidence type="ECO:0000313" key="1">
    <source>
        <dbReference type="EMBL" id="KAJ9601237.1"/>
    </source>
</evidence>
<dbReference type="EMBL" id="JASPKZ010000028">
    <property type="protein sequence ID" value="KAJ9601237.1"/>
    <property type="molecule type" value="Genomic_DNA"/>
</dbReference>
<feature type="non-terminal residue" evidence="1">
    <location>
        <position position="1"/>
    </location>
</feature>
<reference evidence="1" key="1">
    <citation type="journal article" date="2023" name="IScience">
        <title>Live-bearing cockroach genome reveals convergent evolutionary mechanisms linked to viviparity in insects and beyond.</title>
        <authorList>
            <person name="Fouks B."/>
            <person name="Harrison M.C."/>
            <person name="Mikhailova A.A."/>
            <person name="Marchal E."/>
            <person name="English S."/>
            <person name="Carruthers M."/>
            <person name="Jennings E.C."/>
            <person name="Chiamaka E.L."/>
            <person name="Frigard R.A."/>
            <person name="Pippel M."/>
            <person name="Attardo G.M."/>
            <person name="Benoit J.B."/>
            <person name="Bornberg-Bauer E."/>
            <person name="Tobe S.S."/>
        </authorList>
    </citation>
    <scope>NUCLEOTIDE SEQUENCE</scope>
    <source>
        <strain evidence="1">Stay&amp;Tobe</strain>
    </source>
</reference>
<sequence length="60" mass="6789">PSGRVARDATNLPISWTQMGSTRLDVVTLTYFHCVKNFNSAQFLKHSSPIYSMDVSTVRR</sequence>
<dbReference type="AlphaFoldDB" id="A0AAD8ALD2"/>
<evidence type="ECO:0000313" key="2">
    <source>
        <dbReference type="Proteomes" id="UP001233999"/>
    </source>
</evidence>
<proteinExistence type="predicted"/>
<name>A0AAD8ALD2_DIPPU</name>
<keyword evidence="2" id="KW-1185">Reference proteome</keyword>
<accession>A0AAD8ALD2</accession>